<keyword evidence="4" id="KW-0456">Lyase</keyword>
<dbReference type="PANTHER" id="PTHR33337:SF40">
    <property type="entry name" value="CENP-V_GFA DOMAIN-CONTAINING PROTEIN-RELATED"/>
    <property type="match status" value="1"/>
</dbReference>
<dbReference type="Gene3D" id="3.90.1590.10">
    <property type="entry name" value="glutathione-dependent formaldehyde- activating enzyme (gfa)"/>
    <property type="match status" value="1"/>
</dbReference>
<evidence type="ECO:0000256" key="2">
    <source>
        <dbReference type="ARBA" id="ARBA00022723"/>
    </source>
</evidence>
<evidence type="ECO:0000256" key="4">
    <source>
        <dbReference type="ARBA" id="ARBA00023239"/>
    </source>
</evidence>
<dbReference type="Pfam" id="PF04828">
    <property type="entry name" value="GFA"/>
    <property type="match status" value="1"/>
</dbReference>
<protein>
    <recommendedName>
        <fullName evidence="5">CENP-V/GFA domain-containing protein</fullName>
    </recommendedName>
</protein>
<evidence type="ECO:0000256" key="1">
    <source>
        <dbReference type="ARBA" id="ARBA00005495"/>
    </source>
</evidence>
<dbReference type="PROSITE" id="PS51891">
    <property type="entry name" value="CENP_V_GFA"/>
    <property type="match status" value="1"/>
</dbReference>
<evidence type="ECO:0000313" key="6">
    <source>
        <dbReference type="EMBL" id="EIJ43525.1"/>
    </source>
</evidence>
<sequence>MSITGGCYCGHVRYVIAQTQLTDVAICHCSVCRRISGGTHITWASVPLNAFQWTQGKPALYQSEPSCQRYFCANCGTQLSLYTTLAPETMDISVTSLDNPDLYPPHKHIWVKNKLSWVSLADELGCEDEEVL</sequence>
<name>I3CIT2_9GAMM</name>
<dbReference type="STRING" id="395493.BegalDRAFT_2684"/>
<dbReference type="SUPFAM" id="SSF51316">
    <property type="entry name" value="Mss4-like"/>
    <property type="match status" value="1"/>
</dbReference>
<accession>I3CIT2</accession>
<feature type="domain" description="CENP-V/GFA" evidence="5">
    <location>
        <begin position="3"/>
        <end position="104"/>
    </location>
</feature>
<dbReference type="HOGENOM" id="CLU_055491_4_0_6"/>
<comment type="similarity">
    <text evidence="1">Belongs to the Gfa family.</text>
</comment>
<dbReference type="OrthoDB" id="4188830at2"/>
<keyword evidence="2" id="KW-0479">Metal-binding</keyword>
<keyword evidence="3" id="KW-0862">Zinc</keyword>
<dbReference type="RefSeq" id="WP_002690777.1">
    <property type="nucleotide sequence ID" value="NZ_JH600070.1"/>
</dbReference>
<dbReference type="GO" id="GO:0016846">
    <property type="term" value="F:carbon-sulfur lyase activity"/>
    <property type="evidence" value="ECO:0007669"/>
    <property type="project" value="InterPro"/>
</dbReference>
<dbReference type="GO" id="GO:0046872">
    <property type="term" value="F:metal ion binding"/>
    <property type="evidence" value="ECO:0007669"/>
    <property type="project" value="UniProtKB-KW"/>
</dbReference>
<dbReference type="eggNOG" id="COG3791">
    <property type="taxonomic scope" value="Bacteria"/>
</dbReference>
<dbReference type="Proteomes" id="UP000005744">
    <property type="component" value="Unassembled WGS sequence"/>
</dbReference>
<dbReference type="EMBL" id="JH600070">
    <property type="protein sequence ID" value="EIJ43525.1"/>
    <property type="molecule type" value="Genomic_DNA"/>
</dbReference>
<dbReference type="InterPro" id="IPR011057">
    <property type="entry name" value="Mss4-like_sf"/>
</dbReference>
<dbReference type="PANTHER" id="PTHR33337">
    <property type="entry name" value="GFA DOMAIN-CONTAINING PROTEIN"/>
    <property type="match status" value="1"/>
</dbReference>
<dbReference type="AlphaFoldDB" id="I3CIT2"/>
<evidence type="ECO:0000313" key="7">
    <source>
        <dbReference type="Proteomes" id="UP000005744"/>
    </source>
</evidence>
<reference evidence="6 7" key="1">
    <citation type="submission" date="2011-11" db="EMBL/GenBank/DDBJ databases">
        <title>Improved High-Quality Draft sequence of Beggiatoa alba B18lD.</title>
        <authorList>
            <consortium name="US DOE Joint Genome Institute"/>
            <person name="Lucas S."/>
            <person name="Han J."/>
            <person name="Lapidus A."/>
            <person name="Cheng J.-F."/>
            <person name="Goodwin L."/>
            <person name="Pitluck S."/>
            <person name="Peters L."/>
            <person name="Mikhailova N."/>
            <person name="Held B."/>
            <person name="Detter J.C."/>
            <person name="Han C."/>
            <person name="Tapia R."/>
            <person name="Land M."/>
            <person name="Hauser L."/>
            <person name="Kyrpides N."/>
            <person name="Ivanova N."/>
            <person name="Pagani I."/>
            <person name="Samuel K."/>
            <person name="Teske A."/>
            <person name="Mueller J."/>
            <person name="Woyke T."/>
        </authorList>
    </citation>
    <scope>NUCLEOTIDE SEQUENCE [LARGE SCALE GENOMIC DNA]</scope>
    <source>
        <strain evidence="6 7">B18LD</strain>
    </source>
</reference>
<evidence type="ECO:0000259" key="5">
    <source>
        <dbReference type="PROSITE" id="PS51891"/>
    </source>
</evidence>
<organism evidence="6 7">
    <name type="scientific">Beggiatoa alba B18LD</name>
    <dbReference type="NCBI Taxonomy" id="395493"/>
    <lineage>
        <taxon>Bacteria</taxon>
        <taxon>Pseudomonadati</taxon>
        <taxon>Pseudomonadota</taxon>
        <taxon>Gammaproteobacteria</taxon>
        <taxon>Thiotrichales</taxon>
        <taxon>Thiotrichaceae</taxon>
        <taxon>Beggiatoa</taxon>
    </lineage>
</organism>
<gene>
    <name evidence="6" type="ORF">BegalDRAFT_2684</name>
</gene>
<proteinExistence type="inferred from homology"/>
<dbReference type="InterPro" id="IPR006913">
    <property type="entry name" value="CENP-V/GFA"/>
</dbReference>
<evidence type="ECO:0000256" key="3">
    <source>
        <dbReference type="ARBA" id="ARBA00022833"/>
    </source>
</evidence>
<keyword evidence="7" id="KW-1185">Reference proteome</keyword>